<accession>G7YP45</accession>
<reference evidence="2" key="1">
    <citation type="journal article" date="2011" name="Genome Biol.">
        <title>The draft genome of the carcinogenic human liver fluke Clonorchis sinensis.</title>
        <authorList>
            <person name="Wang X."/>
            <person name="Chen W."/>
            <person name="Huang Y."/>
            <person name="Sun J."/>
            <person name="Men J."/>
            <person name="Liu H."/>
            <person name="Luo F."/>
            <person name="Guo L."/>
            <person name="Lv X."/>
            <person name="Deng C."/>
            <person name="Zhou C."/>
            <person name="Fan Y."/>
            <person name="Li X."/>
            <person name="Huang L."/>
            <person name="Hu Y."/>
            <person name="Liang C."/>
            <person name="Hu X."/>
            <person name="Xu J."/>
            <person name="Yu X."/>
        </authorList>
    </citation>
    <scope>NUCLEOTIDE SEQUENCE [LARGE SCALE GENOMIC DNA]</scope>
    <source>
        <strain evidence="2">Henan</strain>
    </source>
</reference>
<proteinExistence type="predicted"/>
<sequence length="246" mass="27518">MLTHAVRPWYKAATRWILRGRCLALINADSRCLGLIEDYEALYTEGALSVWSTSNRAEGLSGKLLKRTVEDGLHVGLDNRSGSRFWLSGKSWLYCGEASLLNTDIMLSMVMIMVRSAYLIAVRKVIPATSDYNSSRRSLKYRIIKSLKDDGECWWIANAQELEKAFAAGNGRALFQLIRLRRQVSAKRYAGKTERQSIPKIVFLSDGLNTPKISSAGLLQHNSWKNPAGLNGTSTPVRHQQQESGV</sequence>
<dbReference type="Proteomes" id="UP000008909">
    <property type="component" value="Unassembled WGS sequence"/>
</dbReference>
<dbReference type="EMBL" id="DF143917">
    <property type="protein sequence ID" value="GAA54726.1"/>
    <property type="molecule type" value="Genomic_DNA"/>
</dbReference>
<protein>
    <submittedName>
        <fullName evidence="2">ATP-binding cassette transporter</fullName>
    </submittedName>
</protein>
<keyword evidence="2" id="KW-0067">ATP-binding</keyword>
<evidence type="ECO:0000313" key="2">
    <source>
        <dbReference type="EMBL" id="GAA54726.1"/>
    </source>
</evidence>
<name>G7YP45_CLOSI</name>
<evidence type="ECO:0000313" key="3">
    <source>
        <dbReference type="Proteomes" id="UP000008909"/>
    </source>
</evidence>
<evidence type="ECO:0000256" key="1">
    <source>
        <dbReference type="SAM" id="MobiDB-lite"/>
    </source>
</evidence>
<dbReference type="GO" id="GO:0005524">
    <property type="term" value="F:ATP binding"/>
    <property type="evidence" value="ECO:0007669"/>
    <property type="project" value="UniProtKB-KW"/>
</dbReference>
<keyword evidence="3" id="KW-1185">Reference proteome</keyword>
<keyword evidence="2" id="KW-0547">Nucleotide-binding</keyword>
<feature type="region of interest" description="Disordered" evidence="1">
    <location>
        <begin position="225"/>
        <end position="246"/>
    </location>
</feature>
<organism evidence="2 3">
    <name type="scientific">Clonorchis sinensis</name>
    <name type="common">Chinese liver fluke</name>
    <dbReference type="NCBI Taxonomy" id="79923"/>
    <lineage>
        <taxon>Eukaryota</taxon>
        <taxon>Metazoa</taxon>
        <taxon>Spiralia</taxon>
        <taxon>Lophotrochozoa</taxon>
        <taxon>Platyhelminthes</taxon>
        <taxon>Trematoda</taxon>
        <taxon>Digenea</taxon>
        <taxon>Opisthorchiida</taxon>
        <taxon>Opisthorchiata</taxon>
        <taxon>Opisthorchiidae</taxon>
        <taxon>Clonorchis</taxon>
    </lineage>
</organism>
<gene>
    <name evidence="2" type="ORF">CLF_105241</name>
</gene>
<reference key="2">
    <citation type="submission" date="2011-10" db="EMBL/GenBank/DDBJ databases">
        <title>The genome and transcriptome sequence of Clonorchis sinensis provide insights into the carcinogenic liver fluke.</title>
        <authorList>
            <person name="Wang X."/>
            <person name="Huang Y."/>
            <person name="Chen W."/>
            <person name="Liu H."/>
            <person name="Guo L."/>
            <person name="Chen Y."/>
            <person name="Luo F."/>
            <person name="Zhou W."/>
            <person name="Sun J."/>
            <person name="Mao Q."/>
            <person name="Liang P."/>
            <person name="Zhou C."/>
            <person name="Tian Y."/>
            <person name="Men J."/>
            <person name="Lv X."/>
            <person name="Huang L."/>
            <person name="Zhou J."/>
            <person name="Hu Y."/>
            <person name="Li R."/>
            <person name="Zhang F."/>
            <person name="Lei H."/>
            <person name="Li X."/>
            <person name="Hu X."/>
            <person name="Liang C."/>
            <person name="Xu J."/>
            <person name="Wu Z."/>
            <person name="Yu X."/>
        </authorList>
    </citation>
    <scope>NUCLEOTIDE SEQUENCE</scope>
    <source>
        <strain>Henan</strain>
    </source>
</reference>
<dbReference type="AlphaFoldDB" id="G7YP45"/>